<organism evidence="1 2">
    <name type="scientific">Streptomonospora wellingtoniae</name>
    <dbReference type="NCBI Taxonomy" id="3075544"/>
    <lineage>
        <taxon>Bacteria</taxon>
        <taxon>Bacillati</taxon>
        <taxon>Actinomycetota</taxon>
        <taxon>Actinomycetes</taxon>
        <taxon>Streptosporangiales</taxon>
        <taxon>Nocardiopsidaceae</taxon>
        <taxon>Streptomonospora</taxon>
    </lineage>
</organism>
<evidence type="ECO:0000313" key="1">
    <source>
        <dbReference type="EMBL" id="MDT0304259.1"/>
    </source>
</evidence>
<proteinExistence type="predicted"/>
<dbReference type="EMBL" id="JAVREK010000023">
    <property type="protein sequence ID" value="MDT0304259.1"/>
    <property type="molecule type" value="Genomic_DNA"/>
</dbReference>
<gene>
    <name evidence="1" type="ORF">RM446_19240</name>
</gene>
<sequence length="89" mass="9536">MPRPWDADPSAEFRRRIGPAPLSLGVTKAGPDCPDMWELDNGDIAVIGRDATDAYRGRLPDGVSVGADERLVVIPRVTLTAAKPEIPDA</sequence>
<keyword evidence="2" id="KW-1185">Reference proteome</keyword>
<reference evidence="2" key="1">
    <citation type="submission" date="2023-07" db="EMBL/GenBank/DDBJ databases">
        <title>30 novel species of actinomycetes from the DSMZ collection.</title>
        <authorList>
            <person name="Nouioui I."/>
        </authorList>
    </citation>
    <scope>NUCLEOTIDE SEQUENCE [LARGE SCALE GENOMIC DNA]</scope>
    <source>
        <strain evidence="2">DSM 45055</strain>
    </source>
</reference>
<accession>A0ABU2KY76</accession>
<dbReference type="RefSeq" id="WP_311546757.1">
    <property type="nucleotide sequence ID" value="NZ_JAVREK010000023.1"/>
</dbReference>
<dbReference type="Proteomes" id="UP001183226">
    <property type="component" value="Unassembled WGS sequence"/>
</dbReference>
<evidence type="ECO:0000313" key="2">
    <source>
        <dbReference type="Proteomes" id="UP001183226"/>
    </source>
</evidence>
<comment type="caution">
    <text evidence="1">The sequence shown here is derived from an EMBL/GenBank/DDBJ whole genome shotgun (WGS) entry which is preliminary data.</text>
</comment>
<name>A0ABU2KY76_9ACTN</name>
<protein>
    <submittedName>
        <fullName evidence="1">Uncharacterized protein</fullName>
    </submittedName>
</protein>